<protein>
    <submittedName>
        <fullName evidence="1">Serine hydrolase</fullName>
    </submittedName>
</protein>
<sequence>MSSISSHSGIFVKGIYIFRYLLYHFFKKRKGWIHMKFKHTPIHNFYPRLLQAFAAALMGGAFYMGAYTFTYGGAAPTVQDIAPEIVSSIETEISSETQNPKKDTLQNTESPPKPKAPAERKVSSETQTFADSTDSVTAETSSELSGEYEIAESATETDVSSVYSYPDLTETSPAAPFVSGAPYAADKYAFSISSADTGDIIYVYEDDVYKISQFQPNYLYDLTEVSLSWEHLEDELISMTESYSGNWSVYVKNLANGDTIAVNQKPMESASLIKLYIMGAVMEQIHNGKLEETDTIRSLLNDMITVSDNEASNELVRYLSPEHDHKDGLTYVNSFAKRHGFPDTQHVNGLEDSSLRHSPHLQNETSTRDCGELLAQIYEGKLVSHLASRDMENLLLNQEITYKIPTAVPSEAVTANKTGEISDAENDAAIIYSPGGDFVLCIMSGGWDNGNQAIDHIRALTKLVYNHFNAAIADTDKYMIVENASE</sequence>
<evidence type="ECO:0000313" key="2">
    <source>
        <dbReference type="Proteomes" id="UP000307720"/>
    </source>
</evidence>
<gene>
    <name evidence="1" type="ORF">E5357_14335</name>
</gene>
<comment type="caution">
    <text evidence="1">The sequence shown here is derived from an EMBL/GenBank/DDBJ whole genome shotgun (WGS) entry which is preliminary data.</text>
</comment>
<organism evidence="1 2">
    <name type="scientific">Hominisplanchenecus murintestinalis</name>
    <dbReference type="NCBI Taxonomy" id="2941517"/>
    <lineage>
        <taxon>Bacteria</taxon>
        <taxon>Bacillati</taxon>
        <taxon>Bacillota</taxon>
        <taxon>Clostridia</taxon>
        <taxon>Lachnospirales</taxon>
        <taxon>Lachnospiraceae</taxon>
        <taxon>Hominisplanchenecus</taxon>
    </lineage>
</organism>
<name>A0AC61QWC9_9FIRM</name>
<accession>A0AC61QWC9</accession>
<keyword evidence="1" id="KW-0378">Hydrolase</keyword>
<reference evidence="1" key="1">
    <citation type="submission" date="2019-04" db="EMBL/GenBank/DDBJ databases">
        <title>Microbes associate with the intestines of laboratory mice.</title>
        <authorList>
            <person name="Navarre W."/>
            <person name="Wong E."/>
            <person name="Huang K."/>
            <person name="Tropini C."/>
            <person name="Ng K."/>
            <person name="Yu B."/>
        </authorList>
    </citation>
    <scope>NUCLEOTIDE SEQUENCE</scope>
    <source>
        <strain evidence="1">NM72_1-8</strain>
    </source>
</reference>
<evidence type="ECO:0000313" key="1">
    <source>
        <dbReference type="EMBL" id="TGX96964.1"/>
    </source>
</evidence>
<dbReference type="Proteomes" id="UP000307720">
    <property type="component" value="Unassembled WGS sequence"/>
</dbReference>
<keyword evidence="2" id="KW-1185">Reference proteome</keyword>
<proteinExistence type="predicted"/>
<dbReference type="EMBL" id="SRZB01000042">
    <property type="protein sequence ID" value="TGX96964.1"/>
    <property type="molecule type" value="Genomic_DNA"/>
</dbReference>